<comment type="caution">
    <text evidence="1">The sequence shown here is derived from an EMBL/GenBank/DDBJ whole genome shotgun (WGS) entry which is preliminary data.</text>
</comment>
<evidence type="ECO:0000313" key="1">
    <source>
        <dbReference type="EMBL" id="KDN47345.1"/>
    </source>
</evidence>
<accession>A0A066W9D2</accession>
<protein>
    <recommendedName>
        <fullName evidence="3">C3H1-type domain-containing protein</fullName>
    </recommendedName>
</protein>
<dbReference type="AlphaFoldDB" id="A0A066W9D2"/>
<dbReference type="GeneID" id="25268004"/>
<dbReference type="HOGENOM" id="CLU_2924348_0_0_1"/>
<name>A0A066W9D2_TILAU</name>
<proteinExistence type="predicted"/>
<organism evidence="1 2">
    <name type="scientific">Tilletiaria anomala (strain ATCC 24038 / CBS 436.72 / UBC 951)</name>
    <dbReference type="NCBI Taxonomy" id="1037660"/>
    <lineage>
        <taxon>Eukaryota</taxon>
        <taxon>Fungi</taxon>
        <taxon>Dikarya</taxon>
        <taxon>Basidiomycota</taxon>
        <taxon>Ustilaginomycotina</taxon>
        <taxon>Exobasidiomycetes</taxon>
        <taxon>Georgefischeriales</taxon>
        <taxon>Tilletiariaceae</taxon>
        <taxon>Tilletiaria</taxon>
    </lineage>
</organism>
<keyword evidence="2" id="KW-1185">Reference proteome</keyword>
<gene>
    <name evidence="1" type="ORF">K437DRAFT_99839</name>
</gene>
<dbReference type="Proteomes" id="UP000027361">
    <property type="component" value="Unassembled WGS sequence"/>
</dbReference>
<sequence>MLVKVRMNPARTFCNEKVLTGNCPALRPCLYHHRPSFVASVPSATSNAALLFCCPRTEGGQ</sequence>
<dbReference type="EMBL" id="JMSN01000030">
    <property type="protein sequence ID" value="KDN47345.1"/>
    <property type="molecule type" value="Genomic_DNA"/>
</dbReference>
<dbReference type="RefSeq" id="XP_013243834.1">
    <property type="nucleotide sequence ID" value="XM_013388380.1"/>
</dbReference>
<evidence type="ECO:0000313" key="2">
    <source>
        <dbReference type="Proteomes" id="UP000027361"/>
    </source>
</evidence>
<evidence type="ECO:0008006" key="3">
    <source>
        <dbReference type="Google" id="ProtNLM"/>
    </source>
</evidence>
<dbReference type="InParanoid" id="A0A066W9D2"/>
<reference evidence="1 2" key="1">
    <citation type="submission" date="2014-05" db="EMBL/GenBank/DDBJ databases">
        <title>Draft genome sequence of a rare smut relative, Tilletiaria anomala UBC 951.</title>
        <authorList>
            <consortium name="DOE Joint Genome Institute"/>
            <person name="Toome M."/>
            <person name="Kuo A."/>
            <person name="Henrissat B."/>
            <person name="Lipzen A."/>
            <person name="Tritt A."/>
            <person name="Yoshinaga Y."/>
            <person name="Zane M."/>
            <person name="Barry K."/>
            <person name="Grigoriev I.V."/>
            <person name="Spatafora J.W."/>
            <person name="Aimea M.C."/>
        </authorList>
    </citation>
    <scope>NUCLEOTIDE SEQUENCE [LARGE SCALE GENOMIC DNA]</scope>
    <source>
        <strain evidence="1 2">UBC 951</strain>
    </source>
</reference>